<protein>
    <submittedName>
        <fullName evidence="2">Uncharacterized protein</fullName>
    </submittedName>
</protein>
<gene>
    <name evidence="2" type="ORF">CLOSTMETH_00041</name>
</gene>
<keyword evidence="1" id="KW-0472">Membrane</keyword>
<dbReference type="AlphaFoldDB" id="C0E869"/>
<sequence>MPAQKTQIVQKLRQRHFLKILFSIAQLLPAIFYYHLRGWNAQTEMKLPGQRSQPSTMRTKVDTITAGSQQNCTTAAYPL</sequence>
<name>C0E869_9FIRM</name>
<accession>C0E869</accession>
<evidence type="ECO:0000313" key="3">
    <source>
        <dbReference type="Proteomes" id="UP000003340"/>
    </source>
</evidence>
<dbReference type="EMBL" id="ACEC01000002">
    <property type="protein sequence ID" value="EEG32303.1"/>
    <property type="molecule type" value="Genomic_DNA"/>
</dbReference>
<keyword evidence="1" id="KW-0812">Transmembrane</keyword>
<organism evidence="2 3">
    <name type="scientific">[Clostridium] methylpentosum DSM 5476</name>
    <dbReference type="NCBI Taxonomy" id="537013"/>
    <lineage>
        <taxon>Bacteria</taxon>
        <taxon>Bacillati</taxon>
        <taxon>Bacillota</taxon>
        <taxon>Clostridia</taxon>
        <taxon>Eubacteriales</taxon>
        <taxon>Oscillospiraceae</taxon>
        <taxon>Oscillospiraceae incertae sedis</taxon>
    </lineage>
</organism>
<evidence type="ECO:0000256" key="1">
    <source>
        <dbReference type="SAM" id="Phobius"/>
    </source>
</evidence>
<keyword evidence="3" id="KW-1185">Reference proteome</keyword>
<evidence type="ECO:0000313" key="2">
    <source>
        <dbReference type="EMBL" id="EEG32303.1"/>
    </source>
</evidence>
<proteinExistence type="predicted"/>
<reference evidence="2 3" key="2">
    <citation type="submission" date="2009-02" db="EMBL/GenBank/DDBJ databases">
        <title>Draft genome sequence of Clostridium methylpentosum (DSM 5476).</title>
        <authorList>
            <person name="Sudarsanam P."/>
            <person name="Ley R."/>
            <person name="Guruge J."/>
            <person name="Turnbaugh P.J."/>
            <person name="Mahowald M."/>
            <person name="Liep D."/>
            <person name="Gordon J."/>
        </authorList>
    </citation>
    <scope>NUCLEOTIDE SEQUENCE [LARGE SCALE GENOMIC DNA]</scope>
    <source>
        <strain evidence="2 3">DSM 5476</strain>
    </source>
</reference>
<dbReference type="HOGENOM" id="CLU_2599860_0_0_9"/>
<feature type="transmembrane region" description="Helical" evidence="1">
    <location>
        <begin position="20"/>
        <end position="36"/>
    </location>
</feature>
<comment type="caution">
    <text evidence="2">The sequence shown here is derived from an EMBL/GenBank/DDBJ whole genome shotgun (WGS) entry which is preliminary data.</text>
</comment>
<keyword evidence="1" id="KW-1133">Transmembrane helix</keyword>
<dbReference type="Proteomes" id="UP000003340">
    <property type="component" value="Unassembled WGS sequence"/>
</dbReference>
<reference evidence="2 3" key="1">
    <citation type="submission" date="2009-01" db="EMBL/GenBank/DDBJ databases">
        <authorList>
            <person name="Fulton L."/>
            <person name="Clifton S."/>
            <person name="Fulton B."/>
            <person name="Xu J."/>
            <person name="Minx P."/>
            <person name="Pepin K.H."/>
            <person name="Johnson M."/>
            <person name="Bhonagiri V."/>
            <person name="Nash W.E."/>
            <person name="Mardis E.R."/>
            <person name="Wilson R.K."/>
        </authorList>
    </citation>
    <scope>NUCLEOTIDE SEQUENCE [LARGE SCALE GENOMIC DNA]</scope>
    <source>
        <strain evidence="2 3">DSM 5476</strain>
    </source>
</reference>